<gene>
    <name evidence="1" type="ORF">BDN70DRAFT_937927</name>
</gene>
<protein>
    <submittedName>
        <fullName evidence="1">Uncharacterized protein</fullName>
    </submittedName>
</protein>
<name>A0A9P5YPN2_9AGAR</name>
<dbReference type="OrthoDB" id="2524788at2759"/>
<dbReference type="Proteomes" id="UP000807469">
    <property type="component" value="Unassembled WGS sequence"/>
</dbReference>
<organism evidence="1 2">
    <name type="scientific">Pholiota conissans</name>
    <dbReference type="NCBI Taxonomy" id="109636"/>
    <lineage>
        <taxon>Eukaryota</taxon>
        <taxon>Fungi</taxon>
        <taxon>Dikarya</taxon>
        <taxon>Basidiomycota</taxon>
        <taxon>Agaricomycotina</taxon>
        <taxon>Agaricomycetes</taxon>
        <taxon>Agaricomycetidae</taxon>
        <taxon>Agaricales</taxon>
        <taxon>Agaricineae</taxon>
        <taxon>Strophariaceae</taxon>
        <taxon>Pholiota</taxon>
    </lineage>
</organism>
<accession>A0A9P5YPN2</accession>
<proteinExistence type="predicted"/>
<dbReference type="EMBL" id="MU155499">
    <property type="protein sequence ID" value="KAF9472766.1"/>
    <property type="molecule type" value="Genomic_DNA"/>
</dbReference>
<evidence type="ECO:0000313" key="2">
    <source>
        <dbReference type="Proteomes" id="UP000807469"/>
    </source>
</evidence>
<comment type="caution">
    <text evidence="1">The sequence shown here is derived from an EMBL/GenBank/DDBJ whole genome shotgun (WGS) entry which is preliminary data.</text>
</comment>
<evidence type="ECO:0000313" key="1">
    <source>
        <dbReference type="EMBL" id="KAF9472766.1"/>
    </source>
</evidence>
<dbReference type="AlphaFoldDB" id="A0A9P5YPN2"/>
<keyword evidence="2" id="KW-1185">Reference proteome</keyword>
<sequence>MRYVYSSQESVRTKRIETAYNTHIVRRNDHSTIGAVVAAVATPAIFWKRASVINCGAGLGSGIGLLTHYGRSVSGDPPPEVDVMMPVTAASEQYSV</sequence>
<reference evidence="1" key="1">
    <citation type="submission" date="2020-11" db="EMBL/GenBank/DDBJ databases">
        <authorList>
            <consortium name="DOE Joint Genome Institute"/>
            <person name="Ahrendt S."/>
            <person name="Riley R."/>
            <person name="Andreopoulos W."/>
            <person name="Labutti K."/>
            <person name="Pangilinan J."/>
            <person name="Ruiz-Duenas F.J."/>
            <person name="Barrasa J.M."/>
            <person name="Sanchez-Garcia M."/>
            <person name="Camarero S."/>
            <person name="Miyauchi S."/>
            <person name="Serrano A."/>
            <person name="Linde D."/>
            <person name="Babiker R."/>
            <person name="Drula E."/>
            <person name="Ayuso-Fernandez I."/>
            <person name="Pacheco R."/>
            <person name="Padilla G."/>
            <person name="Ferreira P."/>
            <person name="Barriuso J."/>
            <person name="Kellner H."/>
            <person name="Castanera R."/>
            <person name="Alfaro M."/>
            <person name="Ramirez L."/>
            <person name="Pisabarro A.G."/>
            <person name="Kuo A."/>
            <person name="Tritt A."/>
            <person name="Lipzen A."/>
            <person name="He G."/>
            <person name="Yan M."/>
            <person name="Ng V."/>
            <person name="Cullen D."/>
            <person name="Martin F."/>
            <person name="Rosso M.-N."/>
            <person name="Henrissat B."/>
            <person name="Hibbett D."/>
            <person name="Martinez A.T."/>
            <person name="Grigoriev I.V."/>
        </authorList>
    </citation>
    <scope>NUCLEOTIDE SEQUENCE</scope>
    <source>
        <strain evidence="1">CIRM-BRFM 674</strain>
    </source>
</reference>